<evidence type="ECO:0000313" key="3">
    <source>
        <dbReference type="EMBL" id="KAG2230088.1"/>
    </source>
</evidence>
<keyword evidence="4" id="KW-1185">Reference proteome</keyword>
<keyword evidence="1" id="KW-0175">Coiled coil</keyword>
<feature type="region of interest" description="Disordered" evidence="2">
    <location>
        <begin position="498"/>
        <end position="564"/>
    </location>
</feature>
<reference evidence="3" key="1">
    <citation type="submission" date="2021-01" db="EMBL/GenBank/DDBJ databases">
        <title>Metabolic potential, ecology and presence of endohyphal bacteria is reflected in genomic diversity of Mucoromycotina.</title>
        <authorList>
            <person name="Muszewska A."/>
            <person name="Okrasinska A."/>
            <person name="Steczkiewicz K."/>
            <person name="Drgas O."/>
            <person name="Orlowska M."/>
            <person name="Perlinska-Lenart U."/>
            <person name="Aleksandrzak-Piekarczyk T."/>
            <person name="Szatraj K."/>
            <person name="Zielenkiewicz U."/>
            <person name="Pilsyk S."/>
            <person name="Malc E."/>
            <person name="Mieczkowski P."/>
            <person name="Kruszewska J.S."/>
            <person name="Biernat P."/>
            <person name="Pawlowska J."/>
        </authorList>
    </citation>
    <scope>NUCLEOTIDE SEQUENCE</scope>
    <source>
        <strain evidence="3">WA0000018081</strain>
    </source>
</reference>
<feature type="compositionally biased region" description="Polar residues" evidence="2">
    <location>
        <begin position="517"/>
        <end position="531"/>
    </location>
</feature>
<feature type="region of interest" description="Disordered" evidence="2">
    <location>
        <begin position="1"/>
        <end position="24"/>
    </location>
</feature>
<evidence type="ECO:0000256" key="2">
    <source>
        <dbReference type="SAM" id="MobiDB-lite"/>
    </source>
</evidence>
<organism evidence="3 4">
    <name type="scientific">Thamnidium elegans</name>
    <dbReference type="NCBI Taxonomy" id="101142"/>
    <lineage>
        <taxon>Eukaryota</taxon>
        <taxon>Fungi</taxon>
        <taxon>Fungi incertae sedis</taxon>
        <taxon>Mucoromycota</taxon>
        <taxon>Mucoromycotina</taxon>
        <taxon>Mucoromycetes</taxon>
        <taxon>Mucorales</taxon>
        <taxon>Mucorineae</taxon>
        <taxon>Mucoraceae</taxon>
        <taxon>Thamnidium</taxon>
    </lineage>
</organism>
<accession>A0A8H7SKJ6</accession>
<sequence>MSSSQTKPDIKNALKTKDPNKRLTLSELSDMPSFINKSRINKDNTKNVKVSASISNSVRELKEMTSKLKVPLDPTARCTSRPGTKKKSPSSVQRIASQINNLKFSTPSVNNTPCHSRLASPIPSFKTEPQERSVHDIEDNTIELITQNYKKCLEIQKKKILDANEKINDLSEVISQKDAEIIQNKSKIDELEKSEKIGSYLLNYNVTEHLHVKQRVDIIEGGMERFQYVILKTKRLLEEAQKHKESSSKETTELSEIILNNRAETKVFKEKCKCMVQTLRNMQNDCLLEMESLTEIRAEVKFELASLKTWWQEYQTKIVEMISQNKSCQDMISEVKEILTDFSGCIVKLDKSLSSTPSAAQIANENCASITSIDEKLKDLVSCFEALRINTIPSTVSEEVLSQNNTEVKKKVVMQEVDASYNEENKKMIDSQGLNLEVDQRLKSEKEALLSYICFLHTQANSPVQAKRYDSVPMGDPLTTTSQGSEIVSKEFTQPTSANISLSKKKGRKLKQDKEQNNYQDIPNYSSSSRYPTRRKTRARIQSLEGNNNDDKVTGAEQPKKKRKIRKLGGDVYNYELDDSDEADIPKKIGKAMDAALPETTPQISITKN</sequence>
<feature type="coiled-coil region" evidence="1">
    <location>
        <begin position="153"/>
        <end position="180"/>
    </location>
</feature>
<feature type="compositionally biased region" description="Basic and acidic residues" evidence="2">
    <location>
        <begin position="8"/>
        <end position="21"/>
    </location>
</feature>
<proteinExistence type="predicted"/>
<comment type="caution">
    <text evidence="3">The sequence shown here is derived from an EMBL/GenBank/DDBJ whole genome shotgun (WGS) entry which is preliminary data.</text>
</comment>
<evidence type="ECO:0000256" key="1">
    <source>
        <dbReference type="SAM" id="Coils"/>
    </source>
</evidence>
<evidence type="ECO:0000313" key="4">
    <source>
        <dbReference type="Proteomes" id="UP000613177"/>
    </source>
</evidence>
<protein>
    <submittedName>
        <fullName evidence="3">Uncharacterized protein</fullName>
    </submittedName>
</protein>
<dbReference type="EMBL" id="JAEPRE010000224">
    <property type="protein sequence ID" value="KAG2230088.1"/>
    <property type="molecule type" value="Genomic_DNA"/>
</dbReference>
<gene>
    <name evidence="3" type="ORF">INT48_005090</name>
</gene>
<name>A0A8H7SKJ6_9FUNG</name>
<dbReference type="Proteomes" id="UP000613177">
    <property type="component" value="Unassembled WGS sequence"/>
</dbReference>
<dbReference type="AlphaFoldDB" id="A0A8H7SKJ6"/>